<organism evidence="1 2">
    <name type="scientific">Parelaphostrongylus tenuis</name>
    <name type="common">Meningeal worm</name>
    <dbReference type="NCBI Taxonomy" id="148309"/>
    <lineage>
        <taxon>Eukaryota</taxon>
        <taxon>Metazoa</taxon>
        <taxon>Ecdysozoa</taxon>
        <taxon>Nematoda</taxon>
        <taxon>Chromadorea</taxon>
        <taxon>Rhabditida</taxon>
        <taxon>Rhabditina</taxon>
        <taxon>Rhabditomorpha</taxon>
        <taxon>Strongyloidea</taxon>
        <taxon>Metastrongylidae</taxon>
        <taxon>Parelaphostrongylus</taxon>
    </lineage>
</organism>
<reference evidence="1" key="1">
    <citation type="submission" date="2021-06" db="EMBL/GenBank/DDBJ databases">
        <title>Parelaphostrongylus tenuis whole genome reference sequence.</title>
        <authorList>
            <person name="Garwood T.J."/>
            <person name="Larsen P.A."/>
            <person name="Fountain-Jones N.M."/>
            <person name="Garbe J.R."/>
            <person name="Macchietto M.G."/>
            <person name="Kania S.A."/>
            <person name="Gerhold R.W."/>
            <person name="Richards J.E."/>
            <person name="Wolf T.M."/>
        </authorList>
    </citation>
    <scope>NUCLEOTIDE SEQUENCE</scope>
    <source>
        <strain evidence="1">MNPRO001-30</strain>
        <tissue evidence="1">Meninges</tissue>
    </source>
</reference>
<sequence length="97" mass="10380">MEANSPSCNIIDNAVTSICTVMRNRQKCEATKPNDVTVMPISGAPLTISGTLSTTNIIMANWSNMMWQNVLNRAVRMLASGPFASHFSTAFGTIGGN</sequence>
<protein>
    <submittedName>
        <fullName evidence="1">Uncharacterized protein</fullName>
    </submittedName>
</protein>
<name>A0AAD5N1E6_PARTN</name>
<comment type="caution">
    <text evidence="1">The sequence shown here is derived from an EMBL/GenBank/DDBJ whole genome shotgun (WGS) entry which is preliminary data.</text>
</comment>
<dbReference type="EMBL" id="JAHQIW010003723">
    <property type="protein sequence ID" value="KAJ1359886.1"/>
    <property type="molecule type" value="Genomic_DNA"/>
</dbReference>
<proteinExistence type="predicted"/>
<evidence type="ECO:0000313" key="2">
    <source>
        <dbReference type="Proteomes" id="UP001196413"/>
    </source>
</evidence>
<dbReference type="Proteomes" id="UP001196413">
    <property type="component" value="Unassembled WGS sequence"/>
</dbReference>
<dbReference type="AlphaFoldDB" id="A0AAD5N1E6"/>
<accession>A0AAD5N1E6</accession>
<evidence type="ECO:0000313" key="1">
    <source>
        <dbReference type="EMBL" id="KAJ1359886.1"/>
    </source>
</evidence>
<keyword evidence="2" id="KW-1185">Reference proteome</keyword>
<gene>
    <name evidence="1" type="ORF">KIN20_018708</name>
</gene>